<reference evidence="2" key="1">
    <citation type="submission" date="2019-04" db="EMBL/GenBank/DDBJ databases">
        <title>Analysis of the testis transcriptome of the Chagas disease vector Rhodnius prolixus.</title>
        <authorList>
            <person name="Cesar J."/>
            <person name="Ribeiro J.M."/>
            <person name="Pereira M.H."/>
            <person name="Araujo R.N."/>
            <person name="Gontijo N.F."/>
            <person name="Pessoa G."/>
            <person name="Sant'Anna M.V."/>
            <person name="Sorgine M.H."/>
            <person name="Majerowicz D."/>
            <person name="Carvalho A.B."/>
            <person name="Braz G."/>
            <person name="Mesquita R."/>
            <person name="Lagerblad P.O."/>
            <person name="Koerich L.B."/>
        </authorList>
    </citation>
    <scope>NUCLEOTIDE SEQUENCE</scope>
</reference>
<protein>
    <submittedName>
        <fullName evidence="2">Protein rhodnius neglectus</fullName>
    </submittedName>
</protein>
<dbReference type="RefSeq" id="XP_073999452.1">
    <property type="nucleotide sequence ID" value="XM_074143351.1"/>
</dbReference>
<evidence type="ECO:0000313" key="2">
    <source>
        <dbReference type="EMBL" id="MOY45910.1"/>
    </source>
</evidence>
<dbReference type="EMBL" id="GHKJ01000880">
    <property type="protein sequence ID" value="MOY45910.1"/>
    <property type="molecule type" value="Transcribed_RNA"/>
</dbReference>
<organism evidence="2">
    <name type="scientific">Rhodnius prolixus</name>
    <name type="common">Triatomid bug</name>
    <dbReference type="NCBI Taxonomy" id="13249"/>
    <lineage>
        <taxon>Eukaryota</taxon>
        <taxon>Metazoa</taxon>
        <taxon>Ecdysozoa</taxon>
        <taxon>Arthropoda</taxon>
        <taxon>Hexapoda</taxon>
        <taxon>Insecta</taxon>
        <taxon>Pterygota</taxon>
        <taxon>Neoptera</taxon>
        <taxon>Paraneoptera</taxon>
        <taxon>Hemiptera</taxon>
        <taxon>Heteroptera</taxon>
        <taxon>Panheteroptera</taxon>
        <taxon>Cimicomorpha</taxon>
        <taxon>Reduviidae</taxon>
        <taxon>Triatominae</taxon>
        <taxon>Rhodnius</taxon>
    </lineage>
</organism>
<evidence type="ECO:0000256" key="1">
    <source>
        <dbReference type="SAM" id="MobiDB-lite"/>
    </source>
</evidence>
<feature type="region of interest" description="Disordered" evidence="1">
    <location>
        <begin position="1"/>
        <end position="47"/>
    </location>
</feature>
<dbReference type="VEuPathDB" id="VectorBase:RPRC003895"/>
<proteinExistence type="predicted"/>
<name>A0A4P6DBP8_RHOPR</name>
<dbReference type="AlphaFoldDB" id="A0A4P6DBP8"/>
<sequence>MSKLIGKMWEGDAVPSTSGGKKTPNKKKDREKWNYNNSTTDDKPPSYHATQNIHGNVINITGCSGGVHVGPRIDVGCFSKKKSKRNNSKNEKTNGEHIQPPTCVTAVMTECLDVLTVNDIWIIRDLINISWDNLAKHIKAHANHVQDGLPQAKAVEKVLCAWIEEQSDCAMVAILVHFLWRLRETKAATTLAIEHCKSRK</sequence>
<dbReference type="GeneID" id="141461905"/>
<accession>A0A4P6DBP8</accession>